<evidence type="ECO:0008006" key="4">
    <source>
        <dbReference type="Google" id="ProtNLM"/>
    </source>
</evidence>
<feature type="chain" id="PRO_5014111276" description="Secreted protein" evidence="1">
    <location>
        <begin position="22"/>
        <end position="67"/>
    </location>
</feature>
<feature type="signal peptide" evidence="1">
    <location>
        <begin position="1"/>
        <end position="21"/>
    </location>
</feature>
<dbReference type="Proteomes" id="UP000234254">
    <property type="component" value="Unassembled WGS sequence"/>
</dbReference>
<protein>
    <recommendedName>
        <fullName evidence="4">Secreted protein</fullName>
    </recommendedName>
</protein>
<keyword evidence="3" id="KW-1185">Reference proteome</keyword>
<keyword evidence="1" id="KW-0732">Signal</keyword>
<evidence type="ECO:0000313" key="2">
    <source>
        <dbReference type="EMBL" id="PKY06454.1"/>
    </source>
</evidence>
<name>A0A2I1D9A0_ASPC2</name>
<comment type="caution">
    <text evidence="2">The sequence shown here is derived from an EMBL/GenBank/DDBJ whole genome shotgun (WGS) entry which is preliminary data.</text>
</comment>
<organism evidence="2 3">
    <name type="scientific">Aspergillus campestris (strain IBT 28561)</name>
    <dbReference type="NCBI Taxonomy" id="1392248"/>
    <lineage>
        <taxon>Eukaryota</taxon>
        <taxon>Fungi</taxon>
        <taxon>Dikarya</taxon>
        <taxon>Ascomycota</taxon>
        <taxon>Pezizomycotina</taxon>
        <taxon>Eurotiomycetes</taxon>
        <taxon>Eurotiomycetidae</taxon>
        <taxon>Eurotiales</taxon>
        <taxon>Aspergillaceae</taxon>
        <taxon>Aspergillus</taxon>
        <taxon>Aspergillus subgen. Circumdati</taxon>
    </lineage>
</organism>
<dbReference type="EMBL" id="MSFM01000003">
    <property type="protein sequence ID" value="PKY06454.1"/>
    <property type="molecule type" value="Genomic_DNA"/>
</dbReference>
<gene>
    <name evidence="2" type="ORF">P168DRAFT_112231</name>
</gene>
<proteinExistence type="predicted"/>
<sequence>MCPAGILFFFFFFFFFPVSWALPESYSDGSLQMPRNNNNLKKRCASDGATHFTGGGFALIHLLYDEQ</sequence>
<accession>A0A2I1D9A0</accession>
<dbReference type="VEuPathDB" id="FungiDB:P168DRAFT_112231"/>
<evidence type="ECO:0000313" key="3">
    <source>
        <dbReference type="Proteomes" id="UP000234254"/>
    </source>
</evidence>
<reference evidence="2" key="1">
    <citation type="submission" date="2016-12" db="EMBL/GenBank/DDBJ databases">
        <title>The genomes of Aspergillus section Nigri reveals drivers in fungal speciation.</title>
        <authorList>
            <consortium name="DOE Joint Genome Institute"/>
            <person name="Vesth T.C."/>
            <person name="Nybo J."/>
            <person name="Theobald S."/>
            <person name="Brandl J."/>
            <person name="Frisvad J.C."/>
            <person name="Nielsen K.F."/>
            <person name="Lyhne E.K."/>
            <person name="Kogle M.E."/>
            <person name="Kuo A."/>
            <person name="Riley R."/>
            <person name="Clum A."/>
            <person name="Nolan M."/>
            <person name="Lipzen A."/>
            <person name="Salamov A."/>
            <person name="Henrissat B."/>
            <person name="Wiebenga A."/>
            <person name="De vries R.P."/>
            <person name="Grigoriev I.V."/>
            <person name="Mortensen U.H."/>
            <person name="Andersen M.R."/>
            <person name="Baker S.E."/>
        </authorList>
    </citation>
    <scope>NUCLEOTIDE SEQUENCE</scope>
    <source>
        <strain evidence="2">IBT 28561</strain>
    </source>
</reference>
<dbReference type="RefSeq" id="XP_024695048.1">
    <property type="nucleotide sequence ID" value="XM_024832562.1"/>
</dbReference>
<dbReference type="GeneID" id="36540083"/>
<dbReference type="AlphaFoldDB" id="A0A2I1D9A0"/>
<evidence type="ECO:0000256" key="1">
    <source>
        <dbReference type="SAM" id="SignalP"/>
    </source>
</evidence>